<name>A0ABM0M570_SACKO</name>
<accession>A0ABM0M570</accession>
<evidence type="ECO:0000256" key="5">
    <source>
        <dbReference type="ARBA" id="ARBA00022968"/>
    </source>
</evidence>
<evidence type="ECO:0000256" key="2">
    <source>
        <dbReference type="ARBA" id="ARBA00008124"/>
    </source>
</evidence>
<evidence type="ECO:0000256" key="7">
    <source>
        <dbReference type="ARBA" id="ARBA00023034"/>
    </source>
</evidence>
<keyword evidence="4" id="KW-0812">Transmembrane</keyword>
<evidence type="ECO:0000256" key="3">
    <source>
        <dbReference type="ARBA" id="ARBA00022679"/>
    </source>
</evidence>
<evidence type="ECO:0000256" key="6">
    <source>
        <dbReference type="ARBA" id="ARBA00022989"/>
    </source>
</evidence>
<dbReference type="Gene3D" id="3.40.50.300">
    <property type="entry name" value="P-loop containing nucleotide triphosphate hydrolases"/>
    <property type="match status" value="1"/>
</dbReference>
<dbReference type="Proteomes" id="UP000694865">
    <property type="component" value="Unplaced"/>
</dbReference>
<keyword evidence="8" id="KW-0472">Membrane</keyword>
<keyword evidence="10" id="KW-1185">Reference proteome</keyword>
<dbReference type="RefSeq" id="XP_006815161.1">
    <property type="nucleotide sequence ID" value="XM_006815098.1"/>
</dbReference>
<reference evidence="11" key="1">
    <citation type="submission" date="2025-08" db="UniProtKB">
        <authorList>
            <consortium name="RefSeq"/>
        </authorList>
    </citation>
    <scope>IDENTIFICATION</scope>
    <source>
        <tissue evidence="11">Testes</tissue>
    </source>
</reference>
<dbReference type="GeneID" id="100378215"/>
<comment type="subcellular location">
    <subcellularLocation>
        <location evidence="1">Golgi apparatus membrane</location>
        <topology evidence="1">Single-pass type II membrane protein</topology>
    </subcellularLocation>
</comment>
<comment type="similarity">
    <text evidence="2">Belongs to the galactose-3-O-sulfotransferase family.</text>
</comment>
<dbReference type="InterPro" id="IPR027417">
    <property type="entry name" value="P-loop_NTPase"/>
</dbReference>
<gene>
    <name evidence="11" type="primary">LOC100378215</name>
</gene>
<evidence type="ECO:0000313" key="11">
    <source>
        <dbReference type="RefSeq" id="XP_006815161.1"/>
    </source>
</evidence>
<evidence type="ECO:0000256" key="9">
    <source>
        <dbReference type="ARBA" id="ARBA00023180"/>
    </source>
</evidence>
<keyword evidence="6" id="KW-1133">Transmembrane helix</keyword>
<keyword evidence="5" id="KW-0735">Signal-anchor</keyword>
<dbReference type="PANTHER" id="PTHR14647">
    <property type="entry name" value="GALACTOSE-3-O-SULFOTRANSFERASE"/>
    <property type="match status" value="1"/>
</dbReference>
<evidence type="ECO:0000256" key="8">
    <source>
        <dbReference type="ARBA" id="ARBA00023136"/>
    </source>
</evidence>
<evidence type="ECO:0000256" key="4">
    <source>
        <dbReference type="ARBA" id="ARBA00022692"/>
    </source>
</evidence>
<dbReference type="InterPro" id="IPR009729">
    <property type="entry name" value="Gal-3-0_sulfotransfrase"/>
</dbReference>
<keyword evidence="7" id="KW-0333">Golgi apparatus</keyword>
<protein>
    <submittedName>
        <fullName evidence="11">Galactose-3-O-sulfotransferase 3-like</fullName>
    </submittedName>
</protein>
<evidence type="ECO:0000313" key="10">
    <source>
        <dbReference type="Proteomes" id="UP000694865"/>
    </source>
</evidence>
<keyword evidence="3" id="KW-0808">Transferase</keyword>
<dbReference type="PANTHER" id="PTHR14647:SF85">
    <property type="entry name" value="GALACTOSYLCERAMIDE SULFOTRANSFERASE-LIKE"/>
    <property type="match status" value="1"/>
</dbReference>
<proteinExistence type="inferred from homology"/>
<dbReference type="Pfam" id="PF06990">
    <property type="entry name" value="Gal-3-0_sulfotr"/>
    <property type="match status" value="1"/>
</dbReference>
<evidence type="ECO:0000256" key="1">
    <source>
        <dbReference type="ARBA" id="ARBA00004323"/>
    </source>
</evidence>
<keyword evidence="9" id="KW-0325">Glycoprotein</keyword>
<sequence>MEGIPKYITILREPAAQIESHMNFFNHRERVMKGIKLFTKHPSKFENGGKAASRNNQISDLGLMLNKTSNETTVNATIIKLDKEFDLVLIAECFDESLLLLKRILRWSFDDILYLIKNQRMHRETITDEFRQQIYQWSRADVLLYQYFNGTLWRRVQQYGPQFEDDLVYFRRYLHEINRRCGTSETVVKRFNKLKKIEYNSKNGSIFCQHLAYSNMDWYKHIAARQDPSGTTKTHLSHH</sequence>
<organism evidence="10 11">
    <name type="scientific">Saccoglossus kowalevskii</name>
    <name type="common">Acorn worm</name>
    <dbReference type="NCBI Taxonomy" id="10224"/>
    <lineage>
        <taxon>Eukaryota</taxon>
        <taxon>Metazoa</taxon>
        <taxon>Hemichordata</taxon>
        <taxon>Enteropneusta</taxon>
        <taxon>Harrimaniidae</taxon>
        <taxon>Saccoglossus</taxon>
    </lineage>
</organism>